<keyword evidence="4" id="KW-1185">Reference proteome</keyword>
<feature type="domain" description="Solute-binding protein family 5" evidence="2">
    <location>
        <begin position="100"/>
        <end position="511"/>
    </location>
</feature>
<dbReference type="PANTHER" id="PTHR30290:SF65">
    <property type="entry name" value="MONOACYL PHOSPHATIDYLINOSITOL TETRAMANNOSIDE-BINDING PROTEIN LPQW-RELATED"/>
    <property type="match status" value="1"/>
</dbReference>
<dbReference type="GO" id="GO:0043190">
    <property type="term" value="C:ATP-binding cassette (ABC) transporter complex"/>
    <property type="evidence" value="ECO:0007669"/>
    <property type="project" value="InterPro"/>
</dbReference>
<organism evidence="3 4">
    <name type="scientific">Microcella daejeonensis</name>
    <dbReference type="NCBI Taxonomy" id="2994971"/>
    <lineage>
        <taxon>Bacteria</taxon>
        <taxon>Bacillati</taxon>
        <taxon>Actinomycetota</taxon>
        <taxon>Actinomycetes</taxon>
        <taxon>Micrococcales</taxon>
        <taxon>Microbacteriaceae</taxon>
        <taxon>Microcella</taxon>
    </lineage>
</organism>
<evidence type="ECO:0000313" key="4">
    <source>
        <dbReference type="Proteomes" id="UP001164706"/>
    </source>
</evidence>
<evidence type="ECO:0000259" key="2">
    <source>
        <dbReference type="Pfam" id="PF00496"/>
    </source>
</evidence>
<dbReference type="Gene3D" id="3.10.105.10">
    <property type="entry name" value="Dipeptide-binding Protein, Domain 3"/>
    <property type="match status" value="1"/>
</dbReference>
<feature type="signal peptide" evidence="1">
    <location>
        <begin position="1"/>
        <end position="28"/>
    </location>
</feature>
<evidence type="ECO:0000313" key="3">
    <source>
        <dbReference type="EMBL" id="WAB82678.1"/>
    </source>
</evidence>
<sequence length="594" mass="62988">MTTTNRRPRGLVALAGAGIVALALTACTADPAENGTGGEATGGTITAAEVNELTSLNDAESSSNLDINGKVAYLTSSQFVYLDEALEFVPNETFGTVELVSEDPLVVTYTINEGQVWSDGTQISADDLLLNWAVQSGYYNDATVDPESGEVTGGNSYFNYAGDTSGLGLSEYPEISDDNLSMTLTYTEPYADWQLVGTGLIGRPMHVIAEEAGVTIEEVREAFESTPRGNPDAPAEENATIRAVADFWNTGYIMSEFPSNENLLVSSGAFILSAWEPTQSITLERNPEYAGGLEPSYDSIVIRFIGDANAQVTALQNGEVDIIKPQASADTISSLEAIADATVLQGDEFNYDHIDLSFSGVFADQNVREAFLKTIPRQQILDAIVTPVNPEAAVLDSQIFVPTVGEAYDTSVANNGSDAYAEVDIEGARELLAGATPTVNILYNSENPNRVDAFEAIAASASEAGFIVEAQGTPEWGSLLGSGTYDASIFGWVSSGVGVAGVPQIFSTNGGGNYSGYSNPEVDALAQELQTTIDPDAQIEIQQEIDALLFADAYGLPLFQGPGVTAHSSAVEGITQYPGQTGVFWNFWEWNVVG</sequence>
<reference evidence="3" key="1">
    <citation type="submission" date="2022-11" db="EMBL/GenBank/DDBJ databases">
        <title>Description of Microcella daejonensis nov. sp, isolated from riverside soil.</title>
        <authorList>
            <person name="Molina K.M."/>
            <person name="Kim S.B."/>
        </authorList>
    </citation>
    <scope>NUCLEOTIDE SEQUENCE</scope>
    <source>
        <strain evidence="3">MMS21-STM12</strain>
    </source>
</reference>
<evidence type="ECO:0000256" key="1">
    <source>
        <dbReference type="SAM" id="SignalP"/>
    </source>
</evidence>
<dbReference type="InterPro" id="IPR000914">
    <property type="entry name" value="SBP_5_dom"/>
</dbReference>
<dbReference type="Pfam" id="PF00496">
    <property type="entry name" value="SBP_bac_5"/>
    <property type="match status" value="1"/>
</dbReference>
<dbReference type="GO" id="GO:0042597">
    <property type="term" value="C:periplasmic space"/>
    <property type="evidence" value="ECO:0007669"/>
    <property type="project" value="UniProtKB-ARBA"/>
</dbReference>
<dbReference type="InterPro" id="IPR030678">
    <property type="entry name" value="Peptide/Ni-bd"/>
</dbReference>
<gene>
    <name evidence="3" type="ORF">OVN18_01735</name>
</gene>
<dbReference type="InterPro" id="IPR039424">
    <property type="entry name" value="SBP_5"/>
</dbReference>
<dbReference type="PROSITE" id="PS51257">
    <property type="entry name" value="PROKAR_LIPOPROTEIN"/>
    <property type="match status" value="1"/>
</dbReference>
<dbReference type="PANTHER" id="PTHR30290">
    <property type="entry name" value="PERIPLASMIC BINDING COMPONENT OF ABC TRANSPORTER"/>
    <property type="match status" value="1"/>
</dbReference>
<dbReference type="AlphaFoldDB" id="A0A9E8MN11"/>
<dbReference type="SUPFAM" id="SSF53850">
    <property type="entry name" value="Periplasmic binding protein-like II"/>
    <property type="match status" value="1"/>
</dbReference>
<dbReference type="GO" id="GO:1904680">
    <property type="term" value="F:peptide transmembrane transporter activity"/>
    <property type="evidence" value="ECO:0007669"/>
    <property type="project" value="TreeGrafter"/>
</dbReference>
<proteinExistence type="predicted"/>
<dbReference type="Proteomes" id="UP001164706">
    <property type="component" value="Chromosome"/>
</dbReference>
<feature type="chain" id="PRO_5038506518" evidence="1">
    <location>
        <begin position="29"/>
        <end position="594"/>
    </location>
</feature>
<name>A0A9E8MN11_9MICO</name>
<dbReference type="EMBL" id="CP113089">
    <property type="protein sequence ID" value="WAB82678.1"/>
    <property type="molecule type" value="Genomic_DNA"/>
</dbReference>
<dbReference type="GO" id="GO:0015833">
    <property type="term" value="P:peptide transport"/>
    <property type="evidence" value="ECO:0007669"/>
    <property type="project" value="TreeGrafter"/>
</dbReference>
<protein>
    <submittedName>
        <fullName evidence="3">ABC transporter family substrate-binding protein</fullName>
    </submittedName>
</protein>
<dbReference type="KEGG" id="mdb:OVN18_01735"/>
<keyword evidence="1" id="KW-0732">Signal</keyword>
<dbReference type="Gene3D" id="3.40.190.10">
    <property type="entry name" value="Periplasmic binding protein-like II"/>
    <property type="match status" value="1"/>
</dbReference>
<dbReference type="CDD" id="cd08501">
    <property type="entry name" value="PBP2_Lpqw"/>
    <property type="match status" value="1"/>
</dbReference>
<dbReference type="PIRSF" id="PIRSF002741">
    <property type="entry name" value="MppA"/>
    <property type="match status" value="1"/>
</dbReference>
<accession>A0A9E8MN11</accession>